<evidence type="ECO:0000313" key="2">
    <source>
        <dbReference type="EMBL" id="CTR06950.1"/>
    </source>
</evidence>
<feature type="compositionally biased region" description="Low complexity" evidence="1">
    <location>
        <begin position="962"/>
        <end position="972"/>
    </location>
</feature>
<evidence type="ECO:0000313" key="4">
    <source>
        <dbReference type="Proteomes" id="UP000199069"/>
    </source>
</evidence>
<accession>A0A0K3CEH7</accession>
<gene>
    <name evidence="2" type="primary">FGENESH: predicted gene_5.356</name>
    <name evidence="3" type="ORF">AAT19DRAFT_14155</name>
    <name evidence="2" type="ORF">BN2166_0028110</name>
</gene>
<protein>
    <submittedName>
        <fullName evidence="2">Uncharacterized protein</fullName>
    </submittedName>
</protein>
<sequence>MAHSYLDSVHLHPLTFALTALDKLSSVELALVQFHLDNDEPGFGQVLTNARRIWEERRSQVVQRGELLEGQPSRPPSSLSSTASNGLAARLGPPATPAPVPDEFFPLVETLRRLQQKPGARVMAASLGSTMRGAFRGVLSSKSRFQSFKEYTTAAVAVGLVETGRGEKQGQDWVRLLPPYSQTAKPPQPTLPPRPASPLPASQPVQPSPLPPDRFHLASLDFPFSPDDLASLPSHQLILLQFRKDSSTLSVSFRDVERVFWRRRAEAKARGETWRDPSATKAVSPSAIISTLESPTDPPLAERLPDRVASSLVNVDLTGLPPHLLGSVAGLIGLLPPQIPCIAAGFLNVAAPFDSLRACLAFRTDALAAEAAAHIANLPPQADGSKIVASRSSEPPEWRWRNVAPCEREPLWREYRLWRDLVQGKKRRESSAHPAGDGREKRRKSENPASDRLPQVVRASDRVPLDRLDSLYSLEISMDKPAKDVTNRATADDAFVWRFGAVAWKDHQRTSGKCFDLLFQSLRDREALERWLDEEASRYWKRNGIIVRVPRVETCQQLDWRFRHFSHAWRSDNGFVLDRSDVAPTVGEFGRGGADYQFGHPDTGLFDFEFVLHGRHPPSPTRATSRRDRSVTYELHPKRESVTHDSPASPAASAEGPRFAPSAAWSATHSSPAARREVELDKLRQTSASPFPPAGPNLLSPPSPTSLAAAPPPTTAAVPAPIDRSQDQPSNPLQLSDLPAFSSALSAARLSPTQTLERSSRPRRPTATDLNDFEMDVDDLFAVAARDHFVTGRVKSEPLEGPGLSVQADVHAKEAMSDGGATLVPQASFDESKSAPFSQPFDLPRPSPVPSAASLSHTSTAESVSVHSAPASDIRPHSTSPLSSGAPSLTQPSALTAVGGQQAFPQAATSTNFEAPHMPVDGKARVSQTTQQTQPIDLSFSLPPSSAYTPLSSHPLAHRSSEPTSARTSPRTPTRPLPPSPPTRPTPVGNASSAAAPKIAHPAPPLARIPTGPRAMLGAGGGAARPPGLPAKPAFRTMLPPQERL</sequence>
<reference evidence="2 4" key="1">
    <citation type="submission" date="2015-07" db="EMBL/GenBank/DDBJ databases">
        <authorList>
            <person name="Cajimat M.N.B."/>
            <person name="Milazzo M.L."/>
            <person name="Fulhorst C.F."/>
        </authorList>
    </citation>
    <scope>NUCLEOTIDE SEQUENCE [LARGE SCALE GENOMIC DNA]</scope>
    <source>
        <strain evidence="2">Single colony</strain>
    </source>
</reference>
<feature type="region of interest" description="Disordered" evidence="1">
    <location>
        <begin position="64"/>
        <end position="99"/>
    </location>
</feature>
<feature type="compositionally biased region" description="Low complexity" evidence="1">
    <location>
        <begin position="991"/>
        <end position="1001"/>
    </location>
</feature>
<feature type="compositionally biased region" description="Polar residues" evidence="1">
    <location>
        <begin position="853"/>
        <end position="866"/>
    </location>
</feature>
<feature type="compositionally biased region" description="Pro residues" evidence="1">
    <location>
        <begin position="186"/>
        <end position="198"/>
    </location>
</feature>
<feature type="region of interest" description="Disordered" evidence="1">
    <location>
        <begin position="831"/>
        <end position="892"/>
    </location>
</feature>
<feature type="compositionally biased region" description="Pro residues" evidence="1">
    <location>
        <begin position="973"/>
        <end position="985"/>
    </location>
</feature>
<feature type="region of interest" description="Disordered" evidence="1">
    <location>
        <begin position="426"/>
        <end position="456"/>
    </location>
</feature>
<feature type="region of interest" description="Disordered" evidence="1">
    <location>
        <begin position="179"/>
        <end position="212"/>
    </location>
</feature>
<evidence type="ECO:0000256" key="1">
    <source>
        <dbReference type="SAM" id="MobiDB-lite"/>
    </source>
</evidence>
<proteinExistence type="predicted"/>
<dbReference type="Proteomes" id="UP000239560">
    <property type="component" value="Unassembled WGS sequence"/>
</dbReference>
<dbReference type="EMBL" id="CWKI01000005">
    <property type="protein sequence ID" value="CTR06950.1"/>
    <property type="molecule type" value="Genomic_DNA"/>
</dbReference>
<evidence type="ECO:0000313" key="5">
    <source>
        <dbReference type="Proteomes" id="UP000239560"/>
    </source>
</evidence>
<feature type="compositionally biased region" description="Pro residues" evidence="1">
    <location>
        <begin position="690"/>
        <end position="714"/>
    </location>
</feature>
<dbReference type="EMBL" id="LCTV02000005">
    <property type="protein sequence ID" value="PRQ75133.1"/>
    <property type="molecule type" value="Genomic_DNA"/>
</dbReference>
<dbReference type="STRING" id="5286.A0A0K3CEH7"/>
<feature type="region of interest" description="Disordered" evidence="1">
    <location>
        <begin position="913"/>
        <end position="1045"/>
    </location>
</feature>
<evidence type="ECO:0000313" key="3">
    <source>
        <dbReference type="EMBL" id="PRQ75133.1"/>
    </source>
</evidence>
<feature type="compositionally biased region" description="Basic and acidic residues" evidence="1">
    <location>
        <begin position="436"/>
        <end position="446"/>
    </location>
</feature>
<feature type="compositionally biased region" description="Polar residues" evidence="1">
    <location>
        <begin position="926"/>
        <end position="952"/>
    </location>
</feature>
<name>A0A0K3CEH7_RHOTO</name>
<dbReference type="Proteomes" id="UP000199069">
    <property type="component" value="Unassembled WGS sequence"/>
</dbReference>
<dbReference type="AlphaFoldDB" id="A0A0K3CEH7"/>
<reference evidence="3 5" key="2">
    <citation type="journal article" date="2018" name="Elife">
        <title>Functional genomics of lipid metabolism in the oleaginous yeast Rhodosporidium toruloides.</title>
        <authorList>
            <person name="Coradetti S.T."/>
            <person name="Pinel D."/>
            <person name="Geiselman G."/>
            <person name="Ito M."/>
            <person name="Mondo S."/>
            <person name="Reilly M.C."/>
            <person name="Cheng Y.F."/>
            <person name="Bauer S."/>
            <person name="Grigoriev I."/>
            <person name="Gladden J.M."/>
            <person name="Simmons B.A."/>
            <person name="Brem R."/>
            <person name="Arkin A.P."/>
            <person name="Skerker J.M."/>
        </authorList>
    </citation>
    <scope>NUCLEOTIDE SEQUENCE [LARGE SCALE GENOMIC DNA]</scope>
    <source>
        <strain evidence="3 5">NBRC 0880</strain>
    </source>
</reference>
<feature type="compositionally biased region" description="Polar residues" evidence="1">
    <location>
        <begin position="877"/>
        <end position="892"/>
    </location>
</feature>
<keyword evidence="4" id="KW-1185">Reference proteome</keyword>
<feature type="region of interest" description="Disordered" evidence="1">
    <location>
        <begin position="635"/>
        <end position="737"/>
    </location>
</feature>
<feature type="region of interest" description="Disordered" evidence="1">
    <location>
        <begin position="749"/>
        <end position="771"/>
    </location>
</feature>
<feature type="compositionally biased region" description="Basic and acidic residues" evidence="1">
    <location>
        <begin position="674"/>
        <end position="684"/>
    </location>
</feature>
<dbReference type="OrthoDB" id="2525720at2759"/>
<organism evidence="2 4">
    <name type="scientific">Rhodotorula toruloides</name>
    <name type="common">Yeast</name>
    <name type="synonym">Rhodosporidium toruloides</name>
    <dbReference type="NCBI Taxonomy" id="5286"/>
    <lineage>
        <taxon>Eukaryota</taxon>
        <taxon>Fungi</taxon>
        <taxon>Dikarya</taxon>
        <taxon>Basidiomycota</taxon>
        <taxon>Pucciniomycotina</taxon>
        <taxon>Microbotryomycetes</taxon>
        <taxon>Sporidiobolales</taxon>
        <taxon>Sporidiobolaceae</taxon>
        <taxon>Rhodotorula</taxon>
    </lineage>
</organism>